<dbReference type="SFLD" id="SFLDG01129">
    <property type="entry name" value="C1.5:_HAD__Beta-PGM__Phosphata"/>
    <property type="match status" value="1"/>
</dbReference>
<dbReference type="Proteomes" id="UP001180754">
    <property type="component" value="Unassembled WGS sequence"/>
</dbReference>
<proteinExistence type="predicted"/>
<dbReference type="InterPro" id="IPR023214">
    <property type="entry name" value="HAD_sf"/>
</dbReference>
<evidence type="ECO:0000313" key="1">
    <source>
        <dbReference type="EMBL" id="MDT0549950.1"/>
    </source>
</evidence>
<organism evidence="1 2">
    <name type="scientific">Streptomyces lonegramiae</name>
    <dbReference type="NCBI Taxonomy" id="3075524"/>
    <lineage>
        <taxon>Bacteria</taxon>
        <taxon>Bacillati</taxon>
        <taxon>Actinomycetota</taxon>
        <taxon>Actinomycetes</taxon>
        <taxon>Kitasatosporales</taxon>
        <taxon>Streptomycetaceae</taxon>
        <taxon>Streptomyces</taxon>
    </lineage>
</organism>
<dbReference type="EC" id="3.1.3.-" evidence="1"/>
<keyword evidence="1" id="KW-0378">Hydrolase</keyword>
<evidence type="ECO:0000313" key="2">
    <source>
        <dbReference type="Proteomes" id="UP001180754"/>
    </source>
</evidence>
<dbReference type="CDD" id="cd07526">
    <property type="entry name" value="HAD_BPGM_like"/>
    <property type="match status" value="1"/>
</dbReference>
<dbReference type="InterPro" id="IPR023198">
    <property type="entry name" value="PGP-like_dom2"/>
</dbReference>
<dbReference type="SFLD" id="SFLDS00003">
    <property type="entry name" value="Haloacid_Dehalogenase"/>
    <property type="match status" value="1"/>
</dbReference>
<protein>
    <submittedName>
        <fullName evidence="1">HAD family hydrolase</fullName>
        <ecNumber evidence="1">3.1.3.-</ecNumber>
    </submittedName>
</protein>
<dbReference type="PANTHER" id="PTHR18901:SF38">
    <property type="entry name" value="PSEUDOURIDINE-5'-PHOSPHATASE"/>
    <property type="match status" value="1"/>
</dbReference>
<reference evidence="1" key="1">
    <citation type="submission" date="2024-05" db="EMBL/GenBank/DDBJ databases">
        <title>30 novel species of actinomycetes from the DSMZ collection.</title>
        <authorList>
            <person name="Nouioui I."/>
        </authorList>
    </citation>
    <scope>NUCLEOTIDE SEQUENCE</scope>
    <source>
        <strain evidence="1">DSM 41529</strain>
    </source>
</reference>
<dbReference type="SUPFAM" id="SSF56784">
    <property type="entry name" value="HAD-like"/>
    <property type="match status" value="1"/>
</dbReference>
<dbReference type="Pfam" id="PF00702">
    <property type="entry name" value="Hydrolase"/>
    <property type="match status" value="1"/>
</dbReference>
<dbReference type="NCBIfam" id="TIGR01509">
    <property type="entry name" value="HAD-SF-IA-v3"/>
    <property type="match status" value="1"/>
</dbReference>
<dbReference type="Gene3D" id="3.40.50.1000">
    <property type="entry name" value="HAD superfamily/HAD-like"/>
    <property type="match status" value="1"/>
</dbReference>
<comment type="caution">
    <text evidence="1">The sequence shown here is derived from an EMBL/GenBank/DDBJ whole genome shotgun (WGS) entry which is preliminary data.</text>
</comment>
<dbReference type="InterPro" id="IPR036412">
    <property type="entry name" value="HAD-like_sf"/>
</dbReference>
<dbReference type="PANTHER" id="PTHR18901">
    <property type="entry name" value="2-DEOXYGLUCOSE-6-PHOSPHATE PHOSPHATASE 2"/>
    <property type="match status" value="1"/>
</dbReference>
<dbReference type="InterPro" id="IPR006439">
    <property type="entry name" value="HAD-SF_hydro_IA"/>
</dbReference>
<dbReference type="Gene3D" id="1.10.150.240">
    <property type="entry name" value="Putative phosphatase, domain 2"/>
    <property type="match status" value="1"/>
</dbReference>
<gene>
    <name evidence="1" type="ORF">RND15_46010</name>
</gene>
<dbReference type="GO" id="GO:0016787">
    <property type="term" value="F:hydrolase activity"/>
    <property type="evidence" value="ECO:0007669"/>
    <property type="project" value="UniProtKB-KW"/>
</dbReference>
<accession>A0ABU2XVJ3</accession>
<dbReference type="EMBL" id="JAVRFD010000039">
    <property type="protein sequence ID" value="MDT0549950.1"/>
    <property type="molecule type" value="Genomic_DNA"/>
</dbReference>
<name>A0ABU2XVJ3_9ACTN</name>
<keyword evidence="2" id="KW-1185">Reference proteome</keyword>
<sequence length="225" mass="24221">MNTRPRRALRDTRLVIFDCDGVLVDTERIGPAIVAEMATEVGWPLTPAQVRRRFLGRPESYLYEQVRAHATVPLGPGWLGVYRNRVRDAFAARPHTMPGVRELLDYLDLRQLPYCVASSGSHERIEHSLTATGLIERFTGKVFSADDVPRGKPAPDLFLHAARSLGCPPAHCLVVEDSPAGVDAALAAGMPAVGYSGGPTEPGVLSHATLGVIPDLTHLMVTAGG</sequence>
<dbReference type="RefSeq" id="WP_311730524.1">
    <property type="nucleotide sequence ID" value="NZ_JAVRFD010000039.1"/>
</dbReference>
<dbReference type="SFLD" id="SFLDG01135">
    <property type="entry name" value="C1.5.6:_HAD__Beta-PGM__Phospha"/>
    <property type="match status" value="1"/>
</dbReference>